<evidence type="ECO:0000313" key="3">
    <source>
        <dbReference type="Proteomes" id="UP000182624"/>
    </source>
</evidence>
<accession>A0A1I5YE37</accession>
<evidence type="ECO:0000256" key="1">
    <source>
        <dbReference type="SAM" id="Coils"/>
    </source>
</evidence>
<dbReference type="Gene3D" id="3.40.50.300">
    <property type="entry name" value="P-loop containing nucleotide triphosphate hydrolases"/>
    <property type="match status" value="1"/>
</dbReference>
<protein>
    <submittedName>
        <fullName evidence="2">AAA domain-containing protein</fullName>
    </submittedName>
</protein>
<reference evidence="3" key="1">
    <citation type="submission" date="2016-10" db="EMBL/GenBank/DDBJ databases">
        <authorList>
            <person name="Varghese N."/>
            <person name="Submissions S."/>
        </authorList>
    </citation>
    <scope>NUCLEOTIDE SEQUENCE [LARGE SCALE GENOMIC DNA]</scope>
    <source>
        <strain evidence="3">P18</strain>
    </source>
</reference>
<dbReference type="SUPFAM" id="SSF52540">
    <property type="entry name" value="P-loop containing nucleoside triphosphate hydrolases"/>
    <property type="match status" value="1"/>
</dbReference>
<name>A0A1I5YE37_9FIRM</name>
<dbReference type="RefSeq" id="WP_177201730.1">
    <property type="nucleotide sequence ID" value="NZ_FOXO01000044.1"/>
</dbReference>
<keyword evidence="3" id="KW-1185">Reference proteome</keyword>
<feature type="coiled-coil region" evidence="1">
    <location>
        <begin position="176"/>
        <end position="208"/>
    </location>
</feature>
<dbReference type="EMBL" id="FOXO01000044">
    <property type="protein sequence ID" value="SFQ42495.1"/>
    <property type="molecule type" value="Genomic_DNA"/>
</dbReference>
<organism evidence="2 3">
    <name type="scientific">Butyrivibrio proteoclasticus</name>
    <dbReference type="NCBI Taxonomy" id="43305"/>
    <lineage>
        <taxon>Bacteria</taxon>
        <taxon>Bacillati</taxon>
        <taxon>Bacillota</taxon>
        <taxon>Clostridia</taxon>
        <taxon>Lachnospirales</taxon>
        <taxon>Lachnospiraceae</taxon>
        <taxon>Butyrivibrio</taxon>
    </lineage>
</organism>
<sequence length="303" mass="35072">MSSITFVIGATASGKSFYINEMFSQEDVDILNAYDYQQRAYDEAGYEDAIPISVQKKCVMKANSMLLEDILRDVKAGKKVVVEQTFYKAKRRIAYIDEIRKCGDVTIDVHVMCPDDDRWKMNIQKRGLDDRFEYYKAIEAEIEFPNPSEGFDNIFAVKNGKPVLRMDDPKPEIVDIARKELQKEAEMIKAEDARREEKEKLIESMKKRPFWHYCEVCGKKEYITAEQAYMSGWDYPPHIGMFGVLSPRTCGNCSDMDTLWAKFIAKDESNCFTTSELNESERKTLQRIKGEPESLLTEDAWDL</sequence>
<proteinExistence type="predicted"/>
<dbReference type="Proteomes" id="UP000182624">
    <property type="component" value="Unassembled WGS sequence"/>
</dbReference>
<dbReference type="InterPro" id="IPR027417">
    <property type="entry name" value="P-loop_NTPase"/>
</dbReference>
<dbReference type="Pfam" id="PF13671">
    <property type="entry name" value="AAA_33"/>
    <property type="match status" value="1"/>
</dbReference>
<keyword evidence="1" id="KW-0175">Coiled coil</keyword>
<evidence type="ECO:0000313" key="2">
    <source>
        <dbReference type="EMBL" id="SFQ42495.1"/>
    </source>
</evidence>
<dbReference type="AlphaFoldDB" id="A0A1I5YE37"/>
<gene>
    <name evidence="2" type="ORF">SAMN04487928_14434</name>
</gene>